<evidence type="ECO:0000313" key="3">
    <source>
        <dbReference type="EMBL" id="KAJ6643791.1"/>
    </source>
</evidence>
<dbReference type="PANTHER" id="PTHR12353:SF31">
    <property type="entry name" value="LD44824P"/>
    <property type="match status" value="1"/>
</dbReference>
<reference evidence="3" key="1">
    <citation type="submission" date="2022-07" db="EMBL/GenBank/DDBJ databases">
        <authorList>
            <person name="Trinca V."/>
            <person name="Uliana J.V.C."/>
            <person name="Torres T.T."/>
            <person name="Ward R.J."/>
            <person name="Monesi N."/>
        </authorList>
    </citation>
    <scope>NUCLEOTIDE SEQUENCE</scope>
    <source>
        <strain evidence="3">HSMRA1968</strain>
        <tissue evidence="3">Whole embryos</tissue>
    </source>
</reference>
<evidence type="ECO:0000256" key="1">
    <source>
        <dbReference type="ARBA" id="ARBA00008839"/>
    </source>
</evidence>
<organism evidence="3 4">
    <name type="scientific">Pseudolycoriella hygida</name>
    <dbReference type="NCBI Taxonomy" id="35572"/>
    <lineage>
        <taxon>Eukaryota</taxon>
        <taxon>Metazoa</taxon>
        <taxon>Ecdysozoa</taxon>
        <taxon>Arthropoda</taxon>
        <taxon>Hexapoda</taxon>
        <taxon>Insecta</taxon>
        <taxon>Pterygota</taxon>
        <taxon>Neoptera</taxon>
        <taxon>Endopterygota</taxon>
        <taxon>Diptera</taxon>
        <taxon>Nematocera</taxon>
        <taxon>Sciaroidea</taxon>
        <taxon>Sciaridae</taxon>
        <taxon>Pseudolycoriella</taxon>
    </lineage>
</organism>
<gene>
    <name evidence="3" type="primary">Dlgap1</name>
    <name evidence="3" type="ORF">Bhyg_08756</name>
</gene>
<feature type="region of interest" description="Disordered" evidence="2">
    <location>
        <begin position="58"/>
        <end position="251"/>
    </location>
</feature>
<feature type="compositionally biased region" description="Low complexity" evidence="2">
    <location>
        <begin position="159"/>
        <end position="176"/>
    </location>
</feature>
<dbReference type="Pfam" id="PF03359">
    <property type="entry name" value="GKAP"/>
    <property type="match status" value="1"/>
</dbReference>
<proteinExistence type="inferred from homology"/>
<dbReference type="PANTHER" id="PTHR12353">
    <property type="entry name" value="DISKS LARGE-ASSOCIATED PROTEIN DAP SAP90/PSD-95-ASSOCIATED PROTEIN"/>
    <property type="match status" value="1"/>
</dbReference>
<comment type="similarity">
    <text evidence="1">Belongs to the SAPAP family.</text>
</comment>
<dbReference type="GO" id="GO:0060090">
    <property type="term" value="F:molecular adaptor activity"/>
    <property type="evidence" value="ECO:0007669"/>
    <property type="project" value="TreeGrafter"/>
</dbReference>
<dbReference type="InterPro" id="IPR005026">
    <property type="entry name" value="SAPAP"/>
</dbReference>
<feature type="compositionally biased region" description="Polar residues" evidence="2">
    <location>
        <begin position="215"/>
        <end position="234"/>
    </location>
</feature>
<dbReference type="AlphaFoldDB" id="A0A9Q0N6H6"/>
<protein>
    <submittedName>
        <fullName evidence="3">Disks large-associated protein 1</fullName>
    </submittedName>
</protein>
<dbReference type="GO" id="GO:0098978">
    <property type="term" value="C:glutamatergic synapse"/>
    <property type="evidence" value="ECO:0007669"/>
    <property type="project" value="TreeGrafter"/>
</dbReference>
<comment type="caution">
    <text evidence="3">The sequence shown here is derived from an EMBL/GenBank/DDBJ whole genome shotgun (WGS) entry which is preliminary data.</text>
</comment>
<evidence type="ECO:0000313" key="4">
    <source>
        <dbReference type="Proteomes" id="UP001151699"/>
    </source>
</evidence>
<feature type="compositionally biased region" description="Polar residues" evidence="2">
    <location>
        <begin position="181"/>
        <end position="197"/>
    </location>
</feature>
<feature type="compositionally biased region" description="Polar residues" evidence="2">
    <location>
        <begin position="86"/>
        <end position="102"/>
    </location>
</feature>
<name>A0A9Q0N6H6_9DIPT</name>
<dbReference type="OrthoDB" id="10036956at2759"/>
<feature type="compositionally biased region" description="Basic and acidic residues" evidence="2">
    <location>
        <begin position="66"/>
        <end position="85"/>
    </location>
</feature>
<dbReference type="EMBL" id="WJQU01000002">
    <property type="protein sequence ID" value="KAJ6643791.1"/>
    <property type="molecule type" value="Genomic_DNA"/>
</dbReference>
<dbReference type="Proteomes" id="UP001151699">
    <property type="component" value="Chromosome B"/>
</dbReference>
<accession>A0A9Q0N6H6</accession>
<dbReference type="GO" id="GO:0099572">
    <property type="term" value="C:postsynaptic specialization"/>
    <property type="evidence" value="ECO:0007669"/>
    <property type="project" value="TreeGrafter"/>
</dbReference>
<feature type="compositionally biased region" description="Basic and acidic residues" evidence="2">
    <location>
        <begin position="143"/>
        <end position="154"/>
    </location>
</feature>
<evidence type="ECO:0000256" key="2">
    <source>
        <dbReference type="SAM" id="MobiDB-lite"/>
    </source>
</evidence>
<sequence>MKLQLNCYKRETSKRIGFSMRYNSDWTNRLTVLEKKTETATENANEVATVSTVETSKADGTAVTGKGKELARGKTDKSSNGRETIKVSSVSSRNQCNEPATTNGGGTGAIQMTGPSTSTMSDRMEELKMGSMAIGGTTSGKTTIEDRADENSRDRKIRTASSAPSKSRSSTPAATKGENRGASSKTGPMKPTGNSRIASVEQPPIWADLPDLEQNPRQNSTATQRPVSSNQRSSNHIKESKLPINSDPIESIDRYSRSSTLLLDDRDLNTQSTKNKKRLNIKIGQTSDKFCVSNKTDPNENFHQRSYDQRIFDHNTNDITEIIKSDVKNLTECFHQNRTNRLSNLTQLNVPHLTEIKSQTKLGERKVACHLYDRLPKITDRNDSSNSDSLTTSSTNLNFKSNKFGISRKSKLSKQRFLNVMDRSVDSIGSCSLDVDAESTFSGKIRNKNYKENYVHTSGSLNLCTPLSGKDFTREFTSRIQERCQVGQISCQKASAVLDPTSGRITTILTNEGLPSSPIKKPSYLNLACCVNGYSNLTTYDSKLRQNINKSREVSPNRPITHTLQYTRGDGNYLVVPIPVPVINDTKHNKMMNMNSLISPEKKFYTSGKSPELNGKDVTDNMNTKSYFSSTKYFSSSTSTTTTIGKEDGEMKSPKSFIQQRVERLYGPGALAQGFYSPKRCNSDSSSVLRSQNSTNTVKQTKIFKSEYKNGVPSVNKFEVENLEVESEQSLPVLRHLRPEFRAQLPILSPKRSIAKLSTEFASLTSNQPTINNKLTNGDAAQIHHSHKTTTTALPNLNPNISSSDIVNSCSTTSQSNSSINGVVTETTQSVNQMKLSEENCRNSNNGHVKMENSQSIAVTNGNSSGEKDGHHFLQVLKNERDRLISLAVTAEGYMAALSEDANNIQNALKSAKKKDEPPNEEIFGNLRSAAGKARLLATQKMQQFEGLCHNNLVQMPDEKFPTTSEDLQGFWDMLLLQVDHVDSLFAEIEEIKKNNWQKANGKKELNKKRAIVSELQPTHLTICSVE</sequence>
<keyword evidence="4" id="KW-1185">Reference proteome</keyword>
<dbReference type="GO" id="GO:0023052">
    <property type="term" value="P:signaling"/>
    <property type="evidence" value="ECO:0007669"/>
    <property type="project" value="InterPro"/>
</dbReference>